<evidence type="ECO:0000313" key="4">
    <source>
        <dbReference type="Proteomes" id="UP001208567"/>
    </source>
</evidence>
<keyword evidence="2" id="KW-0687">Ribonucleoprotein</keyword>
<dbReference type="InterPro" id="IPR041985">
    <property type="entry name" value="Ribosomal_eL14_KOW"/>
</dbReference>
<dbReference type="Proteomes" id="UP001208567">
    <property type="component" value="Unassembled WGS sequence"/>
</dbReference>
<reference evidence="3 4" key="1">
    <citation type="journal article" date="2024" name="Int. J. Syst. Evol. Microbiol.">
        <title>Clostridium omnivorum sp. nov., isolated from anoxic soil under the treatment of reductive soil disinfestation.</title>
        <authorList>
            <person name="Ueki A."/>
            <person name="Tonouchi A."/>
            <person name="Kaku N."/>
            <person name="Honma S."/>
            <person name="Ueki K."/>
        </authorList>
    </citation>
    <scope>NUCLEOTIDE SEQUENCE [LARGE SCALE GENOMIC DNA]</scope>
    <source>
        <strain evidence="3 4">E14</strain>
    </source>
</reference>
<accession>A0ABQ5N3K0</accession>
<dbReference type="GO" id="GO:0005840">
    <property type="term" value="C:ribosome"/>
    <property type="evidence" value="ECO:0007669"/>
    <property type="project" value="UniProtKB-KW"/>
</dbReference>
<evidence type="ECO:0000256" key="1">
    <source>
        <dbReference type="ARBA" id="ARBA00022980"/>
    </source>
</evidence>
<name>A0ABQ5N3K0_9CLOT</name>
<organism evidence="3 4">
    <name type="scientific">Clostridium omnivorum</name>
    <dbReference type="NCBI Taxonomy" id="1604902"/>
    <lineage>
        <taxon>Bacteria</taxon>
        <taxon>Bacillati</taxon>
        <taxon>Bacillota</taxon>
        <taxon>Clostridia</taxon>
        <taxon>Eubacteriales</taxon>
        <taxon>Clostridiaceae</taxon>
        <taxon>Clostridium</taxon>
    </lineage>
</organism>
<dbReference type="InterPro" id="IPR008991">
    <property type="entry name" value="Translation_prot_SH3-like_sf"/>
</dbReference>
<comment type="caution">
    <text evidence="3">The sequence shown here is derived from an EMBL/GenBank/DDBJ whole genome shotgun (WGS) entry which is preliminary data.</text>
</comment>
<keyword evidence="4" id="KW-1185">Reference proteome</keyword>
<sequence length="93" mass="10681">MNENNYLGRVVFSKTGRDMGRKFIIVDTINENYVLIADGDLRKVEKPKKKKIKHLSISNKVIDSLKELILAGEKVSNSVIREFLQSVDIYKEV</sequence>
<gene>
    <name evidence="3" type="ORF">bsdE14_12030</name>
</gene>
<dbReference type="CDD" id="cd06088">
    <property type="entry name" value="KOW_RPL14"/>
    <property type="match status" value="1"/>
</dbReference>
<evidence type="ECO:0000256" key="2">
    <source>
        <dbReference type="ARBA" id="ARBA00023274"/>
    </source>
</evidence>
<proteinExistence type="predicted"/>
<dbReference type="SUPFAM" id="SSF50104">
    <property type="entry name" value="Translation proteins SH3-like domain"/>
    <property type="match status" value="1"/>
</dbReference>
<protein>
    <submittedName>
        <fullName evidence="3">Ribosomal protein L14E (/ type)</fullName>
    </submittedName>
</protein>
<keyword evidence="1 3" id="KW-0689">Ribosomal protein</keyword>
<dbReference type="RefSeq" id="WP_264849074.1">
    <property type="nucleotide sequence ID" value="NZ_BRXR01000001.1"/>
</dbReference>
<evidence type="ECO:0000313" key="3">
    <source>
        <dbReference type="EMBL" id="GLC29793.1"/>
    </source>
</evidence>
<dbReference type="InterPro" id="IPR014722">
    <property type="entry name" value="Rib_uL2_dom2"/>
</dbReference>
<dbReference type="Gene3D" id="2.30.30.30">
    <property type="match status" value="1"/>
</dbReference>
<dbReference type="EMBL" id="BRXR01000001">
    <property type="protein sequence ID" value="GLC29793.1"/>
    <property type="molecule type" value="Genomic_DNA"/>
</dbReference>